<evidence type="ECO:0000256" key="5">
    <source>
        <dbReference type="ARBA" id="ARBA00023237"/>
    </source>
</evidence>
<evidence type="ECO:0000259" key="7">
    <source>
        <dbReference type="Pfam" id="PF14322"/>
    </source>
</evidence>
<evidence type="ECO:0000256" key="2">
    <source>
        <dbReference type="ARBA" id="ARBA00006275"/>
    </source>
</evidence>
<name>A0A7Y6PH91_PHOVU</name>
<comment type="caution">
    <text evidence="8">The sequence shown here is derived from an EMBL/GenBank/DDBJ whole genome shotgun (WGS) entry which is preliminary data.</text>
</comment>
<accession>A0A7Y6PH91</accession>
<feature type="domain" description="RagB/SusD" evidence="6">
    <location>
        <begin position="275"/>
        <end position="389"/>
    </location>
</feature>
<dbReference type="SUPFAM" id="SSF48452">
    <property type="entry name" value="TPR-like"/>
    <property type="match status" value="1"/>
</dbReference>
<dbReference type="InterPro" id="IPR033985">
    <property type="entry name" value="SusD-like_N"/>
</dbReference>
<feature type="domain" description="SusD-like N-terminal" evidence="7">
    <location>
        <begin position="4"/>
        <end position="146"/>
    </location>
</feature>
<dbReference type="RefSeq" id="WP_176350714.1">
    <property type="nucleotide sequence ID" value="NZ_JABWDJ010000142.1"/>
</dbReference>
<dbReference type="AlphaFoldDB" id="A0A7Y6PH91"/>
<gene>
    <name evidence="8" type="ORF">HUV05_20250</name>
</gene>
<sequence length="397" mass="44517">FTDTDTYLKSIWEYGYKTADNAARVIQASQALYNNASDDEKTELNMYMAEAYALRGYAQLLLTNIYGHQIKVNGQDFSSELGIVIIDQPKEALTKISRSTVGESYEAIINDLKNALSHFEAAGKDRGELQYLGKAATNGLLARTYLYLENWDEARNYAEQALKIAGITTLTNDANAYKALYNSEISNSESMFALAITNTTNWSANSYGTLWSTYNFSPSPKLISMYATNDCRKILIDGRDKTSTESEPVYTGGKIAHFSSGNPARGTNYIVNAPEMYLIKAEANVQLNKLNEAKEALLVVAKRNLDIKSTNDLPSEKENLMSFIKDERARELFQEGMRLYDLRRWNERVSVYANSAPAIKFTYTNYEISNLVFPIPSAEINAGFGVTQNNWTNTLPK</sequence>
<dbReference type="Proteomes" id="UP000524321">
    <property type="component" value="Unassembled WGS sequence"/>
</dbReference>
<reference evidence="8 9" key="2">
    <citation type="submission" date="2020-07" db="EMBL/GenBank/DDBJ databases">
        <title>Bacterial metabolism rescues the inhibition of intestinal drug absorption by food and drug additives.</title>
        <authorList>
            <person name="Zou L."/>
            <person name="Spanogiannopoulos P."/>
            <person name="Chien H.-C."/>
            <person name="Pieper L.M."/>
            <person name="Cai W."/>
            <person name="Khuri N."/>
            <person name="Pottel J."/>
            <person name="Vora B."/>
            <person name="Ni Z."/>
            <person name="Tsakalozou E."/>
            <person name="Zhang W."/>
            <person name="Shoichet B.K."/>
            <person name="Giacomini K.M."/>
            <person name="Turnbaugh P.J."/>
        </authorList>
    </citation>
    <scope>NUCLEOTIDE SEQUENCE [LARGE SCALE GENOMIC DNA]</scope>
    <source>
        <strain evidence="8 9">B33</strain>
    </source>
</reference>
<protein>
    <submittedName>
        <fullName evidence="8">RagB/SusD family nutrient uptake outer membrane protein</fullName>
    </submittedName>
</protein>
<evidence type="ECO:0000259" key="6">
    <source>
        <dbReference type="Pfam" id="PF07980"/>
    </source>
</evidence>
<evidence type="ECO:0000256" key="1">
    <source>
        <dbReference type="ARBA" id="ARBA00004442"/>
    </source>
</evidence>
<feature type="non-terminal residue" evidence="8">
    <location>
        <position position="1"/>
    </location>
</feature>
<dbReference type="InterPro" id="IPR011990">
    <property type="entry name" value="TPR-like_helical_dom_sf"/>
</dbReference>
<comment type="subcellular location">
    <subcellularLocation>
        <location evidence="1">Cell outer membrane</location>
    </subcellularLocation>
</comment>
<dbReference type="GO" id="GO:0009279">
    <property type="term" value="C:cell outer membrane"/>
    <property type="evidence" value="ECO:0007669"/>
    <property type="project" value="UniProtKB-SubCell"/>
</dbReference>
<reference evidence="8 9" key="1">
    <citation type="submission" date="2020-04" db="EMBL/GenBank/DDBJ databases">
        <authorList>
            <person name="Pieper L."/>
        </authorList>
    </citation>
    <scope>NUCLEOTIDE SEQUENCE [LARGE SCALE GENOMIC DNA]</scope>
    <source>
        <strain evidence="8 9">B33</strain>
    </source>
</reference>
<keyword evidence="4" id="KW-0472">Membrane</keyword>
<dbReference type="Pfam" id="PF07980">
    <property type="entry name" value="SusD_RagB"/>
    <property type="match status" value="1"/>
</dbReference>
<dbReference type="Gene3D" id="1.25.40.390">
    <property type="match status" value="1"/>
</dbReference>
<keyword evidence="3" id="KW-0732">Signal</keyword>
<dbReference type="EMBL" id="JABWDJ010000142">
    <property type="protein sequence ID" value="NVB75801.1"/>
    <property type="molecule type" value="Genomic_DNA"/>
</dbReference>
<keyword evidence="5" id="KW-0998">Cell outer membrane</keyword>
<evidence type="ECO:0000256" key="3">
    <source>
        <dbReference type="ARBA" id="ARBA00022729"/>
    </source>
</evidence>
<organism evidence="8 9">
    <name type="scientific">Phocaeicola vulgatus</name>
    <name type="common">Bacteroides vulgatus</name>
    <dbReference type="NCBI Taxonomy" id="821"/>
    <lineage>
        <taxon>Bacteria</taxon>
        <taxon>Pseudomonadati</taxon>
        <taxon>Bacteroidota</taxon>
        <taxon>Bacteroidia</taxon>
        <taxon>Bacteroidales</taxon>
        <taxon>Bacteroidaceae</taxon>
        <taxon>Phocaeicola</taxon>
    </lineage>
</organism>
<dbReference type="InterPro" id="IPR012944">
    <property type="entry name" value="SusD_RagB_dom"/>
</dbReference>
<evidence type="ECO:0000313" key="8">
    <source>
        <dbReference type="EMBL" id="NVB75801.1"/>
    </source>
</evidence>
<proteinExistence type="inferred from homology"/>
<evidence type="ECO:0000256" key="4">
    <source>
        <dbReference type="ARBA" id="ARBA00023136"/>
    </source>
</evidence>
<evidence type="ECO:0000313" key="9">
    <source>
        <dbReference type="Proteomes" id="UP000524321"/>
    </source>
</evidence>
<dbReference type="Pfam" id="PF14322">
    <property type="entry name" value="SusD-like_3"/>
    <property type="match status" value="1"/>
</dbReference>
<comment type="similarity">
    <text evidence="2">Belongs to the SusD family.</text>
</comment>